<dbReference type="InterPro" id="IPR052721">
    <property type="entry name" value="ET_Amicyanin"/>
</dbReference>
<organism evidence="4 5">
    <name type="scientific">Candidatus Nitrosocosmicus arcticus</name>
    <dbReference type="NCBI Taxonomy" id="2035267"/>
    <lineage>
        <taxon>Archaea</taxon>
        <taxon>Nitrososphaerota</taxon>
        <taxon>Nitrososphaeria</taxon>
        <taxon>Nitrososphaerales</taxon>
        <taxon>Nitrososphaeraceae</taxon>
        <taxon>Candidatus Nitrosocosmicus</taxon>
    </lineage>
</organism>
<dbReference type="PANTHER" id="PTHR36507">
    <property type="entry name" value="BLL1555 PROTEIN"/>
    <property type="match status" value="1"/>
</dbReference>
<dbReference type="Gene3D" id="2.60.40.420">
    <property type="entry name" value="Cupredoxins - blue copper proteins"/>
    <property type="match status" value="1"/>
</dbReference>
<keyword evidence="2" id="KW-0472">Membrane</keyword>
<accession>A0A557SU61</accession>
<feature type="domain" description="EfeO-type cupredoxin-like" evidence="3">
    <location>
        <begin position="103"/>
        <end position="183"/>
    </location>
</feature>
<keyword evidence="5" id="KW-1185">Reference proteome</keyword>
<dbReference type="OrthoDB" id="11836at2157"/>
<evidence type="ECO:0000256" key="2">
    <source>
        <dbReference type="SAM" id="Phobius"/>
    </source>
</evidence>
<feature type="region of interest" description="Disordered" evidence="1">
    <location>
        <begin position="45"/>
        <end position="139"/>
    </location>
</feature>
<keyword evidence="2" id="KW-1133">Transmembrane helix</keyword>
<dbReference type="Pfam" id="PF13473">
    <property type="entry name" value="Cupredoxin_1"/>
    <property type="match status" value="1"/>
</dbReference>
<sequence>MTTHDETHITKTSPQRFMKGLVIIIGTLSFLGFITITHWHDTASIPPPVSAPPPAPAPATAPPGVASETASTGATTPSNAAAPASSGPSVTIPAGASTPGNPAYAPDTLTVTKGDVITVSNDDTVPHTATSGEGPQDPNAAKLFDTSIIMAGDTAQIDTASLEAGDYAYYCTVHPFMTGSITVQ</sequence>
<evidence type="ECO:0000259" key="3">
    <source>
        <dbReference type="Pfam" id="PF13473"/>
    </source>
</evidence>
<dbReference type="RefSeq" id="WP_144731816.1">
    <property type="nucleotide sequence ID" value="NZ_ML675585.1"/>
</dbReference>
<dbReference type="InterPro" id="IPR008972">
    <property type="entry name" value="Cupredoxin"/>
</dbReference>
<dbReference type="EMBL" id="VOAH01000009">
    <property type="protein sequence ID" value="TVP40136.1"/>
    <property type="molecule type" value="Genomic_DNA"/>
</dbReference>
<gene>
    <name evidence="4" type="ORF">NARC_90041</name>
</gene>
<feature type="compositionally biased region" description="Low complexity" evidence="1">
    <location>
        <begin position="62"/>
        <end position="91"/>
    </location>
</feature>
<dbReference type="InterPro" id="IPR028096">
    <property type="entry name" value="EfeO_Cupredoxin"/>
</dbReference>
<evidence type="ECO:0000256" key="1">
    <source>
        <dbReference type="SAM" id="MobiDB-lite"/>
    </source>
</evidence>
<evidence type="ECO:0000313" key="4">
    <source>
        <dbReference type="EMBL" id="TVP40136.1"/>
    </source>
</evidence>
<feature type="compositionally biased region" description="Pro residues" evidence="1">
    <location>
        <begin position="45"/>
        <end position="61"/>
    </location>
</feature>
<comment type="caution">
    <text evidence="4">The sequence shown here is derived from an EMBL/GenBank/DDBJ whole genome shotgun (WGS) entry which is preliminary data.</text>
</comment>
<reference evidence="4 5" key="1">
    <citation type="journal article" date="2019" name="Front. Microbiol.">
        <title>Ammonia Oxidation by the Arctic Terrestrial Thaumarchaeote Candidatus Nitrosocosmicus arcticus Is Stimulated by Increasing Temperatures.</title>
        <authorList>
            <person name="Alves R.J.E."/>
            <person name="Kerou M."/>
            <person name="Zappe A."/>
            <person name="Bittner R."/>
            <person name="Abby S.S."/>
            <person name="Schmidt H.A."/>
            <person name="Pfeifer K."/>
            <person name="Schleper C."/>
        </authorList>
    </citation>
    <scope>NUCLEOTIDE SEQUENCE [LARGE SCALE GENOMIC DNA]</scope>
    <source>
        <strain evidence="4 5">Kfb</strain>
    </source>
</reference>
<keyword evidence="2" id="KW-0812">Transmembrane</keyword>
<dbReference type="PANTHER" id="PTHR36507:SF1">
    <property type="entry name" value="BLL1555 PROTEIN"/>
    <property type="match status" value="1"/>
</dbReference>
<dbReference type="Proteomes" id="UP000315289">
    <property type="component" value="Unassembled WGS sequence"/>
</dbReference>
<dbReference type="AlphaFoldDB" id="A0A557SU61"/>
<feature type="compositionally biased region" description="Polar residues" evidence="1">
    <location>
        <begin position="118"/>
        <end position="133"/>
    </location>
</feature>
<evidence type="ECO:0000313" key="5">
    <source>
        <dbReference type="Proteomes" id="UP000315289"/>
    </source>
</evidence>
<protein>
    <submittedName>
        <fullName evidence="4">Blue (Type 1) copper domain protein</fullName>
    </submittedName>
</protein>
<proteinExistence type="predicted"/>
<name>A0A557SU61_9ARCH</name>
<dbReference type="SUPFAM" id="SSF49503">
    <property type="entry name" value="Cupredoxins"/>
    <property type="match status" value="1"/>
</dbReference>
<feature type="transmembrane region" description="Helical" evidence="2">
    <location>
        <begin position="21"/>
        <end position="40"/>
    </location>
</feature>